<evidence type="ECO:0000259" key="8">
    <source>
        <dbReference type="Pfam" id="PF02770"/>
    </source>
</evidence>
<organism evidence="10 11">
    <name type="scientific">Parafrankia soli</name>
    <dbReference type="NCBI Taxonomy" id="2599596"/>
    <lineage>
        <taxon>Bacteria</taxon>
        <taxon>Bacillati</taxon>
        <taxon>Actinomycetota</taxon>
        <taxon>Actinomycetes</taxon>
        <taxon>Frankiales</taxon>
        <taxon>Frankiaceae</taxon>
        <taxon>Parafrankia</taxon>
    </lineage>
</organism>
<evidence type="ECO:0000256" key="2">
    <source>
        <dbReference type="ARBA" id="ARBA00009347"/>
    </source>
</evidence>
<dbReference type="Gene3D" id="2.40.110.10">
    <property type="entry name" value="Butyryl-CoA Dehydrogenase, subunit A, domain 2"/>
    <property type="match status" value="1"/>
</dbReference>
<dbReference type="InterPro" id="IPR009100">
    <property type="entry name" value="AcylCoA_DH/oxidase_NM_dom_sf"/>
</dbReference>
<evidence type="ECO:0000256" key="5">
    <source>
        <dbReference type="RuleBase" id="RU362125"/>
    </source>
</evidence>
<evidence type="ECO:0000256" key="4">
    <source>
        <dbReference type="ARBA" id="ARBA00022827"/>
    </source>
</evidence>
<dbReference type="EMBL" id="MAXA01000242">
    <property type="protein sequence ID" value="OHV22980.1"/>
    <property type="molecule type" value="Genomic_DNA"/>
</dbReference>
<comment type="caution">
    <text evidence="10">The sequence shown here is derived from an EMBL/GenBank/DDBJ whole genome shotgun (WGS) entry which is preliminary data.</text>
</comment>
<keyword evidence="4 5" id="KW-0274">FAD</keyword>
<dbReference type="Proteomes" id="UP000179769">
    <property type="component" value="Unassembled WGS sequence"/>
</dbReference>
<feature type="domain" description="Acyl-CoA dehydrogenase/oxidase N-terminal" evidence="9">
    <location>
        <begin position="36"/>
        <end position="103"/>
    </location>
</feature>
<dbReference type="InterPro" id="IPR052547">
    <property type="entry name" value="Mito_Isobutyryl-CoADH"/>
</dbReference>
<dbReference type="Gene3D" id="1.10.540.10">
    <property type="entry name" value="Acyl-CoA dehydrogenase/oxidase, N-terminal domain"/>
    <property type="match status" value="1"/>
</dbReference>
<sequence length="414" mass="42944">MADPTARSATDPGLAHPQPQPRPQPRLDLLPELTAQFAATAAEHDRTGTFPVANIRALHAAGLLSLTVPSRYGGAGAGLATVTEVLGAVARGEPATALVLAMNLLFHAHVGDPPGWPAGTYERVVASCLDEGALINALRVEPDLGTPARGGVPATTARWTGDGWEITGRKTYSTGAPVLRWMLVWAATDPATDPRPPSSGAARVGSFLVPADTPGITIVRTWDHLGMRATESHDVVFDRVRVGPDAAVGLPAGEVPLPFVPAAAAWNALAIASIYLGVAEAARDWLVGYLHERTPTNLGAPLSSLPRFQSAVGEIEVALANARGLVRAFAQRSDAADPDVAAQVNGVKTAVTAAAVKTVTDAVALIGNPGLTRANPLERHLRDVLCSRVHTPQDDVVYATAGRTALGLPAAGPR</sequence>
<evidence type="ECO:0000259" key="9">
    <source>
        <dbReference type="Pfam" id="PF02771"/>
    </source>
</evidence>
<evidence type="ECO:0000256" key="3">
    <source>
        <dbReference type="ARBA" id="ARBA00022630"/>
    </source>
</evidence>
<dbReference type="InterPro" id="IPR037069">
    <property type="entry name" value="AcylCoA_DH/ox_N_sf"/>
</dbReference>
<dbReference type="Pfam" id="PF02770">
    <property type="entry name" value="Acyl-CoA_dh_M"/>
    <property type="match status" value="1"/>
</dbReference>
<name>A0A1S1PMS4_9ACTN</name>
<reference evidence="11" key="1">
    <citation type="submission" date="2016-07" db="EMBL/GenBank/DDBJ databases">
        <title>Frankia sp. NRRL B-16219 Genome sequencing.</title>
        <authorList>
            <person name="Ghodhbane-Gtari F."/>
            <person name="Swanson E."/>
            <person name="Gueddou A."/>
            <person name="Louati M."/>
            <person name="Nouioui I."/>
            <person name="Hezbri K."/>
            <person name="Abebe-Akele F."/>
            <person name="Simpson S."/>
            <person name="Morris K."/>
            <person name="Thomas K."/>
            <person name="Gtari M."/>
            <person name="Tisa L.S."/>
        </authorList>
    </citation>
    <scope>NUCLEOTIDE SEQUENCE [LARGE SCALE GENOMIC DNA]</scope>
    <source>
        <strain evidence="11">NRRL B-16219</strain>
    </source>
</reference>
<dbReference type="InterPro" id="IPR036250">
    <property type="entry name" value="AcylCo_DH-like_C"/>
</dbReference>
<feature type="region of interest" description="Disordered" evidence="6">
    <location>
        <begin position="1"/>
        <end position="25"/>
    </location>
</feature>
<evidence type="ECO:0000256" key="1">
    <source>
        <dbReference type="ARBA" id="ARBA00001974"/>
    </source>
</evidence>
<dbReference type="PANTHER" id="PTHR43831:SF1">
    <property type="entry name" value="ISOBUTYRYL-COA DEHYDROGENASE, MITOCHONDRIAL"/>
    <property type="match status" value="1"/>
</dbReference>
<dbReference type="Gene3D" id="1.20.140.10">
    <property type="entry name" value="Butyryl-CoA Dehydrogenase, subunit A, domain 3"/>
    <property type="match status" value="1"/>
</dbReference>
<dbReference type="InterPro" id="IPR009075">
    <property type="entry name" value="AcylCo_DH/oxidase_C"/>
</dbReference>
<gene>
    <name evidence="10" type="ORF">BBK14_24725</name>
</gene>
<dbReference type="SUPFAM" id="SSF56645">
    <property type="entry name" value="Acyl-CoA dehydrogenase NM domain-like"/>
    <property type="match status" value="1"/>
</dbReference>
<dbReference type="OrthoDB" id="2986495at2"/>
<dbReference type="Pfam" id="PF02771">
    <property type="entry name" value="Acyl-CoA_dh_N"/>
    <property type="match status" value="1"/>
</dbReference>
<evidence type="ECO:0000313" key="11">
    <source>
        <dbReference type="Proteomes" id="UP000179769"/>
    </source>
</evidence>
<evidence type="ECO:0000313" key="10">
    <source>
        <dbReference type="EMBL" id="OHV22980.1"/>
    </source>
</evidence>
<protein>
    <submittedName>
        <fullName evidence="10">Acyl-CoA dehydrogenase</fullName>
    </submittedName>
</protein>
<comment type="similarity">
    <text evidence="2 5">Belongs to the acyl-CoA dehydrogenase family.</text>
</comment>
<comment type="cofactor">
    <cofactor evidence="1 5">
        <name>FAD</name>
        <dbReference type="ChEBI" id="CHEBI:57692"/>
    </cofactor>
</comment>
<evidence type="ECO:0000256" key="6">
    <source>
        <dbReference type="SAM" id="MobiDB-lite"/>
    </source>
</evidence>
<dbReference type="PIRSF" id="PIRSF016578">
    <property type="entry name" value="HsaA"/>
    <property type="match status" value="1"/>
</dbReference>
<feature type="domain" description="Acyl-CoA oxidase/dehydrogenase middle" evidence="8">
    <location>
        <begin position="141"/>
        <end position="240"/>
    </location>
</feature>
<dbReference type="GO" id="GO:0016627">
    <property type="term" value="F:oxidoreductase activity, acting on the CH-CH group of donors"/>
    <property type="evidence" value="ECO:0007669"/>
    <property type="project" value="InterPro"/>
</dbReference>
<keyword evidence="5" id="KW-0560">Oxidoreductase</keyword>
<dbReference type="SUPFAM" id="SSF47203">
    <property type="entry name" value="Acyl-CoA dehydrogenase C-terminal domain-like"/>
    <property type="match status" value="1"/>
</dbReference>
<dbReference type="InterPro" id="IPR046373">
    <property type="entry name" value="Acyl-CoA_Oxase/DH_mid-dom_sf"/>
</dbReference>
<dbReference type="CDD" id="cd00567">
    <property type="entry name" value="ACAD"/>
    <property type="match status" value="1"/>
</dbReference>
<keyword evidence="11" id="KW-1185">Reference proteome</keyword>
<dbReference type="GO" id="GO:0050660">
    <property type="term" value="F:flavin adenine dinucleotide binding"/>
    <property type="evidence" value="ECO:0007669"/>
    <property type="project" value="InterPro"/>
</dbReference>
<keyword evidence="3 5" id="KW-0285">Flavoprotein</keyword>
<dbReference type="InterPro" id="IPR006091">
    <property type="entry name" value="Acyl-CoA_Oxase/DH_mid-dom"/>
</dbReference>
<dbReference type="Pfam" id="PF00441">
    <property type="entry name" value="Acyl-CoA_dh_1"/>
    <property type="match status" value="1"/>
</dbReference>
<accession>A0A1S1PMS4</accession>
<feature type="domain" description="Acyl-CoA dehydrogenase/oxidase C-terminal" evidence="7">
    <location>
        <begin position="265"/>
        <end position="389"/>
    </location>
</feature>
<proteinExistence type="inferred from homology"/>
<dbReference type="RefSeq" id="WP_071065926.1">
    <property type="nucleotide sequence ID" value="NZ_MAXA01000242.1"/>
</dbReference>
<dbReference type="AlphaFoldDB" id="A0A1S1PMS4"/>
<dbReference type="InterPro" id="IPR013786">
    <property type="entry name" value="AcylCoA_DH/ox_N"/>
</dbReference>
<dbReference type="PANTHER" id="PTHR43831">
    <property type="entry name" value="ISOBUTYRYL-COA DEHYDROGENASE"/>
    <property type="match status" value="1"/>
</dbReference>
<evidence type="ECO:0000259" key="7">
    <source>
        <dbReference type="Pfam" id="PF00441"/>
    </source>
</evidence>